<proteinExistence type="predicted"/>
<dbReference type="Gene3D" id="2.60.40.4070">
    <property type="match status" value="1"/>
</dbReference>
<reference evidence="1 2" key="1">
    <citation type="journal article" date="2016" name="Nat. Commun.">
        <title>Thousands of microbial genomes shed light on interconnected biogeochemical processes in an aquifer system.</title>
        <authorList>
            <person name="Anantharaman K."/>
            <person name="Brown C.T."/>
            <person name="Hug L.A."/>
            <person name="Sharon I."/>
            <person name="Castelle C.J."/>
            <person name="Probst A.J."/>
            <person name="Thomas B.C."/>
            <person name="Singh A."/>
            <person name="Wilkins M.J."/>
            <person name="Karaoz U."/>
            <person name="Brodie E.L."/>
            <person name="Williams K.H."/>
            <person name="Hubbard S.S."/>
            <person name="Banfield J.F."/>
        </authorList>
    </citation>
    <scope>NUCLEOTIDE SEQUENCE [LARGE SCALE GENOMIC DNA]</scope>
</reference>
<dbReference type="Proteomes" id="UP000176938">
    <property type="component" value="Unassembled WGS sequence"/>
</dbReference>
<comment type="caution">
    <text evidence="1">The sequence shown here is derived from an EMBL/GenBank/DDBJ whole genome shotgun (WGS) entry which is preliminary data.</text>
</comment>
<gene>
    <name evidence="1" type="ORF">A3H38_00350</name>
</gene>
<dbReference type="AlphaFoldDB" id="A0A1F4R4U5"/>
<evidence type="ECO:0008006" key="3">
    <source>
        <dbReference type="Google" id="ProtNLM"/>
    </source>
</evidence>
<evidence type="ECO:0000313" key="1">
    <source>
        <dbReference type="EMBL" id="OGC03207.1"/>
    </source>
</evidence>
<accession>A0A1F4R4U5</accession>
<name>A0A1F4R4U5_UNCSA</name>
<sequence>MKHLSWLCVFLIAVTLINYPNPFNPKGNEITTFECTTDTTAEAFLHIYDMAARRILRKAFNLQGGTAVKTTWNGYSDYNEQVGNGLYLYQIIDIANNRVGKGKIWVVNQ</sequence>
<protein>
    <recommendedName>
        <fullName evidence="3">FlgD Ig-like domain-containing protein</fullName>
    </recommendedName>
</protein>
<dbReference type="EMBL" id="METP01000059">
    <property type="protein sequence ID" value="OGC03207.1"/>
    <property type="molecule type" value="Genomic_DNA"/>
</dbReference>
<organism evidence="1 2">
    <name type="scientific">candidate division WOR-1 bacterium RIFCSPLOWO2_02_FULL_46_20</name>
    <dbReference type="NCBI Taxonomy" id="1802567"/>
    <lineage>
        <taxon>Bacteria</taxon>
        <taxon>Bacillati</taxon>
        <taxon>Saganbacteria</taxon>
    </lineage>
</organism>
<evidence type="ECO:0000313" key="2">
    <source>
        <dbReference type="Proteomes" id="UP000176938"/>
    </source>
</evidence>